<dbReference type="AlphaFoldDB" id="A0A0D2WL63"/>
<gene>
    <name evidence="2" type="ORF">CAOG_009540</name>
</gene>
<feature type="compositionally biased region" description="Basic and acidic residues" evidence="1">
    <location>
        <begin position="149"/>
        <end position="162"/>
    </location>
</feature>
<reference evidence="3" key="1">
    <citation type="submission" date="2011-02" db="EMBL/GenBank/DDBJ databases">
        <title>The Genome Sequence of Capsaspora owczarzaki ATCC 30864.</title>
        <authorList>
            <person name="Russ C."/>
            <person name="Cuomo C."/>
            <person name="Burger G."/>
            <person name="Gray M.W."/>
            <person name="Holland P.W.H."/>
            <person name="King N."/>
            <person name="Lang F.B.F."/>
            <person name="Roger A.J."/>
            <person name="Ruiz-Trillo I."/>
            <person name="Young S.K."/>
            <person name="Zeng Q."/>
            <person name="Gargeya S."/>
            <person name="Alvarado L."/>
            <person name="Berlin A."/>
            <person name="Chapman S.B."/>
            <person name="Chen Z."/>
            <person name="Freedman E."/>
            <person name="Gellesch M."/>
            <person name="Goldberg J."/>
            <person name="Griggs A."/>
            <person name="Gujja S."/>
            <person name="Heilman E."/>
            <person name="Heiman D."/>
            <person name="Howarth C."/>
            <person name="Mehta T."/>
            <person name="Neiman D."/>
            <person name="Pearson M."/>
            <person name="Roberts A."/>
            <person name="Saif S."/>
            <person name="Shea T."/>
            <person name="Shenoy N."/>
            <person name="Sisk P."/>
            <person name="Stolte C."/>
            <person name="Sykes S."/>
            <person name="White J."/>
            <person name="Yandava C."/>
            <person name="Haas B."/>
            <person name="Nusbaum C."/>
            <person name="Birren B."/>
        </authorList>
    </citation>
    <scope>NUCLEOTIDE SEQUENCE</scope>
    <source>
        <strain evidence="3">ATCC 30864</strain>
    </source>
</reference>
<sequence length="162" mass="18060">MCTFTLSACHACAHRSTPRQTHAKCQCCDSSPIVAFSQQNRRFTIFFFIDFFFFKLSSQEGLLFTAFVSPPQRGMSLDSMPETSRRSPKRATALEEARRPESKRIEPKRNGQLHHYFSPKESPLQQPGKAAMSDRKKDAVAGGTAAQDDGQRAENVSERGGG</sequence>
<protein>
    <submittedName>
        <fullName evidence="2">Uncharacterized protein</fullName>
    </submittedName>
</protein>
<dbReference type="Proteomes" id="UP000008743">
    <property type="component" value="Unassembled WGS sequence"/>
</dbReference>
<organism evidence="2 3">
    <name type="scientific">Capsaspora owczarzaki (strain ATCC 30864)</name>
    <dbReference type="NCBI Taxonomy" id="595528"/>
    <lineage>
        <taxon>Eukaryota</taxon>
        <taxon>Filasterea</taxon>
        <taxon>Capsaspora</taxon>
    </lineage>
</organism>
<dbReference type="InParanoid" id="A0A0D2WL63"/>
<accession>A0A0D2WL63</accession>
<evidence type="ECO:0000313" key="2">
    <source>
        <dbReference type="EMBL" id="KJE91235.1"/>
    </source>
</evidence>
<evidence type="ECO:0000256" key="1">
    <source>
        <dbReference type="SAM" id="MobiDB-lite"/>
    </source>
</evidence>
<feature type="compositionally biased region" description="Basic and acidic residues" evidence="1">
    <location>
        <begin position="92"/>
        <end position="109"/>
    </location>
</feature>
<keyword evidence="3" id="KW-1185">Reference proteome</keyword>
<name>A0A0D2WL63_CAPO3</name>
<dbReference type="EMBL" id="KE346362">
    <property type="protein sequence ID" value="KJE91235.1"/>
    <property type="molecule type" value="Genomic_DNA"/>
</dbReference>
<proteinExistence type="predicted"/>
<feature type="region of interest" description="Disordered" evidence="1">
    <location>
        <begin position="71"/>
        <end position="162"/>
    </location>
</feature>
<evidence type="ECO:0000313" key="3">
    <source>
        <dbReference type="Proteomes" id="UP000008743"/>
    </source>
</evidence>